<sequence>MILIQLNKQDFEYDLHSLVKSFYPGEDVTVCYEEPENAGEALLKISVIYKEQEIAVRFEKDGQVVKEDTEAVEYEKNRKETKNHLKYRVYRMLSDYTGTTLPWGTLTGIRPTKIPMALLEQGMSNRDIADYMRKTYLISPAKTSLGISIANRERHILRDIDYDNGYSLYVGIPFCPSICLYCSFSSSPLSVWKKKVDDYLDALCKEIAYGAEIYKERQLDTVYIGGGTPTTLEPEQLDRLLTEIKRHFDLSKVQEFTVEAGRPDSITREKLEVIKKHPVTRISINPQTMNQKTLEIIGRRHTVEETKAAFLLARELGFDNINMDLIVGLPGEGKDEVEYTLQEIKKLDPDSVTVHSLAVKRAARLNMFKDQYKEMSFINNMEIMDMTEKACMSSGLFPYYLYRQKNMAGNLENVGYARPGKEGIYNILIMEEKQSILALGAGASTKRVWPEANEDGTHRIERCENVKDVASYISRIDEMIERKQKFFAEV</sequence>
<dbReference type="GO" id="GO:0006779">
    <property type="term" value="P:porphyrin-containing compound biosynthetic process"/>
    <property type="evidence" value="ECO:0007669"/>
    <property type="project" value="TreeGrafter"/>
</dbReference>
<dbReference type="SFLD" id="SFLDG01082">
    <property type="entry name" value="B12-binding_domain_containing"/>
    <property type="match status" value="1"/>
</dbReference>
<gene>
    <name evidence="2" type="primary">hemZ</name>
    <name evidence="2" type="ORF">LKD71_04130</name>
</gene>
<organism evidence="2 3">
    <name type="scientific">Fusicatenibacter faecihominis</name>
    <dbReference type="NCBI Taxonomy" id="2881276"/>
    <lineage>
        <taxon>Bacteria</taxon>
        <taxon>Bacillati</taxon>
        <taxon>Bacillota</taxon>
        <taxon>Clostridia</taxon>
        <taxon>Lachnospirales</taxon>
        <taxon>Lachnospiraceae</taxon>
        <taxon>Fusicatenibacter</taxon>
    </lineage>
</organism>
<dbReference type="PANTHER" id="PTHR13932">
    <property type="entry name" value="COPROPORPHYRINIGEN III OXIDASE"/>
    <property type="match status" value="1"/>
</dbReference>
<dbReference type="InterPro" id="IPR034505">
    <property type="entry name" value="Coproporphyrinogen-III_oxidase"/>
</dbReference>
<dbReference type="InterPro" id="IPR023404">
    <property type="entry name" value="rSAM_horseshoe"/>
</dbReference>
<dbReference type="SUPFAM" id="SSF102114">
    <property type="entry name" value="Radical SAM enzymes"/>
    <property type="match status" value="1"/>
</dbReference>
<evidence type="ECO:0000313" key="3">
    <source>
        <dbReference type="Proteomes" id="UP001197875"/>
    </source>
</evidence>
<reference evidence="2 3" key="1">
    <citation type="submission" date="2021-10" db="EMBL/GenBank/DDBJ databases">
        <title>Anaerobic single-cell dispensing facilitates the cultivation of human gut bacteria.</title>
        <authorList>
            <person name="Afrizal A."/>
        </authorList>
    </citation>
    <scope>NUCLEOTIDE SEQUENCE [LARGE SCALE GENOMIC DNA]</scope>
    <source>
        <strain evidence="2 3">CLA-AA-H277</strain>
    </source>
</reference>
<dbReference type="Gene3D" id="3.80.30.20">
    <property type="entry name" value="tm_1862 like domain"/>
    <property type="match status" value="1"/>
</dbReference>
<name>A0AAE3DQX5_9FIRM</name>
<dbReference type="EC" id="1.3.98.3" evidence="2"/>
<dbReference type="InterPro" id="IPR007197">
    <property type="entry name" value="rSAM"/>
</dbReference>
<evidence type="ECO:0000259" key="1">
    <source>
        <dbReference type="PROSITE" id="PS51918"/>
    </source>
</evidence>
<proteinExistence type="predicted"/>
<dbReference type="SFLD" id="SFLDG01065">
    <property type="entry name" value="anaerobic_coproporphyrinogen-I"/>
    <property type="match status" value="1"/>
</dbReference>
<keyword evidence="2" id="KW-0560">Oxidoreductase</keyword>
<keyword evidence="3" id="KW-1185">Reference proteome</keyword>
<dbReference type="GO" id="GO:0051989">
    <property type="term" value="F:coproporphyrinogen dehydrogenase activity"/>
    <property type="evidence" value="ECO:0007669"/>
    <property type="project" value="UniProtKB-EC"/>
</dbReference>
<protein>
    <submittedName>
        <fullName evidence="2">Coproporphyrinogen dehydrogenase HemZ</fullName>
        <ecNumber evidence="2">1.3.98.3</ecNumber>
    </submittedName>
</protein>
<dbReference type="SFLD" id="SFLDS00029">
    <property type="entry name" value="Radical_SAM"/>
    <property type="match status" value="1"/>
</dbReference>
<dbReference type="GO" id="GO:0051539">
    <property type="term" value="F:4 iron, 4 sulfur cluster binding"/>
    <property type="evidence" value="ECO:0007669"/>
    <property type="project" value="TreeGrafter"/>
</dbReference>
<accession>A0AAE3DQX5</accession>
<dbReference type="Pfam" id="PF04055">
    <property type="entry name" value="Radical_SAM"/>
    <property type="match status" value="1"/>
</dbReference>
<dbReference type="Proteomes" id="UP001197875">
    <property type="component" value="Unassembled WGS sequence"/>
</dbReference>
<dbReference type="AlphaFoldDB" id="A0AAE3DQX5"/>
<dbReference type="NCBIfam" id="TIGR03994">
    <property type="entry name" value="rSAM_HemZ"/>
    <property type="match status" value="1"/>
</dbReference>
<dbReference type="InterPro" id="IPR058240">
    <property type="entry name" value="rSAM_sf"/>
</dbReference>
<comment type="caution">
    <text evidence="2">The sequence shown here is derived from an EMBL/GenBank/DDBJ whole genome shotgun (WGS) entry which is preliminary data.</text>
</comment>
<dbReference type="PANTHER" id="PTHR13932:SF1">
    <property type="entry name" value="OXYGEN-INDEPENDENT COPROPORPHYRINOGEN-III OXIDASE-LIKE PROTEIN HEMZ"/>
    <property type="match status" value="1"/>
</dbReference>
<dbReference type="EMBL" id="JAJEPR010000005">
    <property type="protein sequence ID" value="MCC2189021.1"/>
    <property type="molecule type" value="Genomic_DNA"/>
</dbReference>
<feature type="domain" description="Radical SAM core" evidence="1">
    <location>
        <begin position="160"/>
        <end position="396"/>
    </location>
</feature>
<dbReference type="InterPro" id="IPR006638">
    <property type="entry name" value="Elp3/MiaA/NifB-like_rSAM"/>
</dbReference>
<dbReference type="RefSeq" id="WP_227614472.1">
    <property type="nucleotide sequence ID" value="NZ_JAJEPR010000005.1"/>
</dbReference>
<dbReference type="PROSITE" id="PS51918">
    <property type="entry name" value="RADICAL_SAM"/>
    <property type="match status" value="1"/>
</dbReference>
<dbReference type="CDD" id="cd01335">
    <property type="entry name" value="Radical_SAM"/>
    <property type="match status" value="1"/>
</dbReference>
<dbReference type="SFLD" id="SFLDF00310">
    <property type="entry name" value="oxygen-independent_coproporphy"/>
    <property type="match status" value="1"/>
</dbReference>
<dbReference type="SMART" id="SM00729">
    <property type="entry name" value="Elp3"/>
    <property type="match status" value="1"/>
</dbReference>
<dbReference type="InterPro" id="IPR023995">
    <property type="entry name" value="HemZ"/>
</dbReference>
<dbReference type="GO" id="GO:0005737">
    <property type="term" value="C:cytoplasm"/>
    <property type="evidence" value="ECO:0007669"/>
    <property type="project" value="TreeGrafter"/>
</dbReference>
<evidence type="ECO:0000313" key="2">
    <source>
        <dbReference type="EMBL" id="MCC2189021.1"/>
    </source>
</evidence>